<proteinExistence type="predicted"/>
<organism evidence="1 2">
    <name type="scientific">Floridaenema fluviatile BLCC-F154</name>
    <dbReference type="NCBI Taxonomy" id="3153640"/>
    <lineage>
        <taxon>Bacteria</taxon>
        <taxon>Bacillati</taxon>
        <taxon>Cyanobacteriota</taxon>
        <taxon>Cyanophyceae</taxon>
        <taxon>Oscillatoriophycideae</taxon>
        <taxon>Aerosakkonematales</taxon>
        <taxon>Aerosakkonemataceae</taxon>
        <taxon>Floridanema</taxon>
        <taxon>Floridanema fluviatile</taxon>
    </lineage>
</organism>
<evidence type="ECO:0000313" key="1">
    <source>
        <dbReference type="EMBL" id="MFB2934284.1"/>
    </source>
</evidence>
<gene>
    <name evidence="1" type="ORF">ACE1B6_03320</name>
</gene>
<reference evidence="1 2" key="1">
    <citation type="submission" date="2024-09" db="EMBL/GenBank/DDBJ databases">
        <title>Floridaenema gen nov. (Aerosakkonemataceae, Aerosakkonematales ord. nov., Cyanobacteria) from benthic tropical and subtropical fresh waters, with the description of four new species.</title>
        <authorList>
            <person name="Moretto J.A."/>
            <person name="Berthold D.E."/>
            <person name="Lefler F.W."/>
            <person name="Huang I.-S."/>
            <person name="Laughinghouse H. IV."/>
        </authorList>
    </citation>
    <scope>NUCLEOTIDE SEQUENCE [LARGE SCALE GENOMIC DNA]</scope>
    <source>
        <strain evidence="1 2">BLCC-F154</strain>
    </source>
</reference>
<protein>
    <submittedName>
        <fullName evidence="1">Uncharacterized protein</fullName>
    </submittedName>
</protein>
<comment type="caution">
    <text evidence="1">The sequence shown here is derived from an EMBL/GenBank/DDBJ whole genome shotgun (WGS) entry which is preliminary data.</text>
</comment>
<name>A0ABV4Y661_9CYAN</name>
<dbReference type="RefSeq" id="WP_413255810.1">
    <property type="nucleotide sequence ID" value="NZ_JBHFNS010000018.1"/>
</dbReference>
<evidence type="ECO:0000313" key="2">
    <source>
        <dbReference type="Proteomes" id="UP001576776"/>
    </source>
</evidence>
<dbReference type="EMBL" id="JBHFNS010000018">
    <property type="protein sequence ID" value="MFB2934284.1"/>
    <property type="molecule type" value="Genomic_DNA"/>
</dbReference>
<accession>A0ABV4Y661</accession>
<sequence>MATVNFNFSSVFDKDVIINRNGTTTDPTQDGLSVWNETLVTQTFATFKVGANGNGLPDNGFFAANSYHPAIQLGYSNSSDGNNAKILNTNNTSFTFNVTSGQYSAIHLFATSADGTAGIEVKFNYSDGTNETKTGSLPDWFDTISETSDKYYLIDGMDRSFDVTGSSYDDANTVALYGLKFAPNSSKSLPGIAQFH</sequence>
<dbReference type="Proteomes" id="UP001576776">
    <property type="component" value="Unassembled WGS sequence"/>
</dbReference>
<keyword evidence="2" id="KW-1185">Reference proteome</keyword>